<dbReference type="NCBIfam" id="NF045645">
    <property type="entry name" value="DVU_1557_fam"/>
    <property type="match status" value="1"/>
</dbReference>
<dbReference type="Pfam" id="PF24292">
    <property type="entry name" value="DUF7479"/>
    <property type="match status" value="1"/>
</dbReference>
<organism evidence="2">
    <name type="scientific">Desulfovibrio sp. U5L</name>
    <dbReference type="NCBI Taxonomy" id="596152"/>
    <lineage>
        <taxon>Bacteria</taxon>
        <taxon>Pseudomonadati</taxon>
        <taxon>Thermodesulfobacteriota</taxon>
        <taxon>Desulfovibrionia</taxon>
        <taxon>Desulfovibrionales</taxon>
        <taxon>Desulfovibrionaceae</taxon>
        <taxon>Desulfovibrio</taxon>
    </lineage>
</organism>
<dbReference type="eggNOG" id="ENOG5033A2R">
    <property type="taxonomic scope" value="Bacteria"/>
</dbReference>
<proteinExistence type="predicted"/>
<dbReference type="OrthoDB" id="1753012at2"/>
<dbReference type="InterPro" id="IPR055902">
    <property type="entry name" value="DUF7479"/>
</dbReference>
<dbReference type="HOGENOM" id="CLU_202418_0_0_7"/>
<evidence type="ECO:0000313" key="2">
    <source>
        <dbReference type="EMBL" id="EIG51945.1"/>
    </source>
</evidence>
<gene>
    <name evidence="2" type="ORF">DesU5LDRAFT_0229</name>
</gene>
<feature type="domain" description="DUF7479" evidence="1">
    <location>
        <begin position="13"/>
        <end position="71"/>
    </location>
</feature>
<accession>I2PWN9</accession>
<name>I2PWN9_9BACT</name>
<protein>
    <submittedName>
        <fullName evidence="2">LIM domain protein</fullName>
    </submittedName>
</protein>
<dbReference type="STRING" id="596152.DesU5LDRAFT_0229"/>
<dbReference type="EMBL" id="JH600068">
    <property type="protein sequence ID" value="EIG51945.1"/>
    <property type="molecule type" value="Genomic_DNA"/>
</dbReference>
<dbReference type="InterPro" id="IPR054656">
    <property type="entry name" value="DVU_1557-like"/>
</dbReference>
<reference evidence="2" key="1">
    <citation type="submission" date="2011-11" db="EMBL/GenBank/DDBJ databases">
        <title>Improved High-Quality Draft sequence of Desulfovibrio sp. U5L.</title>
        <authorList>
            <consortium name="US DOE Joint Genome Institute"/>
            <person name="Lucas S."/>
            <person name="Han J."/>
            <person name="Lapidus A."/>
            <person name="Cheng J.-F."/>
            <person name="Goodwin L."/>
            <person name="Pitluck S."/>
            <person name="Peters L."/>
            <person name="Ovchinnikova G."/>
            <person name="Held B."/>
            <person name="Detter J.C."/>
            <person name="Han C."/>
            <person name="Tapia R."/>
            <person name="Land M."/>
            <person name="Hauser L."/>
            <person name="Kyrpides N."/>
            <person name="Ivanova N."/>
            <person name="Pagani I."/>
            <person name="Gabster J."/>
            <person name="Walker C."/>
            <person name="Stolyar S."/>
            <person name="Stahl D."/>
            <person name="Arkin A."/>
            <person name="Dehal P."/>
            <person name="Hazen T."/>
            <person name="Woyke T."/>
        </authorList>
    </citation>
    <scope>NUCLEOTIDE SEQUENCE [LARGE SCALE GENOMIC DNA]</scope>
    <source>
        <strain evidence="2">U5L</strain>
    </source>
</reference>
<dbReference type="Gene3D" id="2.10.110.10">
    <property type="entry name" value="Cysteine Rich Protein"/>
    <property type="match status" value="1"/>
</dbReference>
<evidence type="ECO:0000259" key="1">
    <source>
        <dbReference type="Pfam" id="PF24292"/>
    </source>
</evidence>
<dbReference type="AlphaFoldDB" id="I2PWN9"/>
<dbReference type="GO" id="GO:0046872">
    <property type="term" value="F:metal ion binding"/>
    <property type="evidence" value="ECO:0007669"/>
    <property type="project" value="UniProtKB-KW"/>
</dbReference>
<sequence length="71" mass="7960">MSAIRLPEAEVRGWKCAACDCELAYREVAMQYLGGLFHVELLACQKCGQVLIPEPLAQGKMHQVEQLLEDK</sequence>